<dbReference type="SUPFAM" id="SSF55874">
    <property type="entry name" value="ATPase domain of HSP90 chaperone/DNA topoisomerase II/histidine kinase"/>
    <property type="match status" value="1"/>
</dbReference>
<evidence type="ECO:0000256" key="1">
    <source>
        <dbReference type="SAM" id="Coils"/>
    </source>
</evidence>
<dbReference type="AlphaFoldDB" id="A0AAW9S1K0"/>
<accession>A0AAW9S1K0</accession>
<feature type="coiled-coil region" evidence="1">
    <location>
        <begin position="199"/>
        <end position="257"/>
    </location>
</feature>
<organism evidence="3 4">
    <name type="scientific">Rapidithrix thailandica</name>
    <dbReference type="NCBI Taxonomy" id="413964"/>
    <lineage>
        <taxon>Bacteria</taxon>
        <taxon>Pseudomonadati</taxon>
        <taxon>Bacteroidota</taxon>
        <taxon>Cytophagia</taxon>
        <taxon>Cytophagales</taxon>
        <taxon>Flammeovirgaceae</taxon>
        <taxon>Rapidithrix</taxon>
    </lineage>
</organism>
<evidence type="ECO:0008006" key="5">
    <source>
        <dbReference type="Google" id="ProtNLM"/>
    </source>
</evidence>
<keyword evidence="2" id="KW-0812">Transmembrane</keyword>
<feature type="transmembrane region" description="Helical" evidence="2">
    <location>
        <begin position="110"/>
        <end position="133"/>
    </location>
</feature>
<protein>
    <recommendedName>
        <fullName evidence="5">Histidine kinase domain-containing protein</fullName>
    </recommendedName>
</protein>
<dbReference type="RefSeq" id="WP_346822756.1">
    <property type="nucleotide sequence ID" value="NZ_JBDKWZ010000011.1"/>
</dbReference>
<keyword evidence="1" id="KW-0175">Coiled coil</keyword>
<feature type="transmembrane region" description="Helical" evidence="2">
    <location>
        <begin position="57"/>
        <end position="74"/>
    </location>
</feature>
<evidence type="ECO:0000256" key="2">
    <source>
        <dbReference type="SAM" id="Phobius"/>
    </source>
</evidence>
<dbReference type="InterPro" id="IPR036890">
    <property type="entry name" value="HATPase_C_sf"/>
</dbReference>
<dbReference type="Proteomes" id="UP001403385">
    <property type="component" value="Unassembled WGS sequence"/>
</dbReference>
<dbReference type="Gene3D" id="3.30.565.10">
    <property type="entry name" value="Histidine kinase-like ATPase, C-terminal domain"/>
    <property type="match status" value="1"/>
</dbReference>
<feature type="transmembrane region" description="Helical" evidence="2">
    <location>
        <begin position="86"/>
        <end position="104"/>
    </location>
</feature>
<name>A0AAW9S1K0_9BACT</name>
<sequence length="508" mass="57414">MKTPHHGWRWLSNRGVHSSQSLSLQRQLKLSNHICLSVFLTLLVISIALWVSGLGNYAWPSIAFMFLCTGALALNHLGSTILNRSFTSILLPGFVFLMTIAVSTPVNTYFFLPGIVLHIQLIIVSSILLPLTLFSGKERLWPWLTTLLIMVAALFIKEAIQWNDSNIWLPPNHLVEWSSMLIIAGIIISLAFYVQKSFRQELASQKAQLDQTQAILENQLRENAQKESFLTASSQEADILKDEILKLKTALKEKTELSPEQLMADAITSTLPVPVKDIQQDLTLLEDNLQAIAGIYKLLEEIDEQLPITQYAQEQQVDFKLLETKALTEGINEKCLQLRKSIHFLQKQAALSKVEKTNRSYPDLIDSVLQECGPPEKVRIIKDYEEIEEFACLPQFEIALYNLFRFALERIEDKGKLYLHLQMAEADPAEAPTTELTLRINGKHLEAGELEALINPYTALLQKDKGLVVCYSVVQQHQGKLTFGSPSEGVLEIFLRLPFQHCVLSPML</sequence>
<feature type="transmembrane region" description="Helical" evidence="2">
    <location>
        <begin position="30"/>
        <end position="51"/>
    </location>
</feature>
<feature type="transmembrane region" description="Helical" evidence="2">
    <location>
        <begin position="177"/>
        <end position="194"/>
    </location>
</feature>
<comment type="caution">
    <text evidence="3">The sequence shown here is derived from an EMBL/GenBank/DDBJ whole genome shotgun (WGS) entry which is preliminary data.</text>
</comment>
<gene>
    <name evidence="3" type="ORF">AAG747_18775</name>
</gene>
<feature type="transmembrane region" description="Helical" evidence="2">
    <location>
        <begin position="140"/>
        <end position="157"/>
    </location>
</feature>
<keyword evidence="2" id="KW-0472">Membrane</keyword>
<keyword evidence="2" id="KW-1133">Transmembrane helix</keyword>
<keyword evidence="4" id="KW-1185">Reference proteome</keyword>
<evidence type="ECO:0000313" key="3">
    <source>
        <dbReference type="EMBL" id="MEN7549977.1"/>
    </source>
</evidence>
<evidence type="ECO:0000313" key="4">
    <source>
        <dbReference type="Proteomes" id="UP001403385"/>
    </source>
</evidence>
<reference evidence="3 4" key="1">
    <citation type="submission" date="2024-04" db="EMBL/GenBank/DDBJ databases">
        <title>Novel genus in family Flammeovirgaceae.</title>
        <authorList>
            <person name="Nguyen T.H."/>
            <person name="Vuong T.Q."/>
            <person name="Le H."/>
            <person name="Kim S.-G."/>
        </authorList>
    </citation>
    <scope>NUCLEOTIDE SEQUENCE [LARGE SCALE GENOMIC DNA]</scope>
    <source>
        <strain evidence="3 4">JCM 23209</strain>
    </source>
</reference>
<dbReference type="EMBL" id="JBDKWZ010000011">
    <property type="protein sequence ID" value="MEN7549977.1"/>
    <property type="molecule type" value="Genomic_DNA"/>
</dbReference>
<proteinExistence type="predicted"/>